<dbReference type="AlphaFoldDB" id="A0A0X3PY11"/>
<gene>
    <name evidence="1" type="ORF">TR143646</name>
</gene>
<organism evidence="1">
    <name type="scientific">Schistocephalus solidus</name>
    <name type="common">Tapeworm</name>
    <dbReference type="NCBI Taxonomy" id="70667"/>
    <lineage>
        <taxon>Eukaryota</taxon>
        <taxon>Metazoa</taxon>
        <taxon>Spiralia</taxon>
        <taxon>Lophotrochozoa</taxon>
        <taxon>Platyhelminthes</taxon>
        <taxon>Cestoda</taxon>
        <taxon>Eucestoda</taxon>
        <taxon>Diphyllobothriidea</taxon>
        <taxon>Diphyllobothriidae</taxon>
        <taxon>Schistocephalus</taxon>
    </lineage>
</organism>
<evidence type="ECO:0000313" key="1">
    <source>
        <dbReference type="EMBL" id="JAP56763.1"/>
    </source>
</evidence>
<protein>
    <submittedName>
        <fullName evidence="1">Uncharacterized protein</fullName>
    </submittedName>
</protein>
<proteinExistence type="predicted"/>
<dbReference type="EMBL" id="GEEE01006462">
    <property type="protein sequence ID" value="JAP56763.1"/>
    <property type="molecule type" value="Transcribed_RNA"/>
</dbReference>
<name>A0A0X3PY11_SCHSO</name>
<reference evidence="1" key="1">
    <citation type="submission" date="2016-01" db="EMBL/GenBank/DDBJ databases">
        <title>Reference transcriptome for the parasite Schistocephalus solidus: insights into the molecular evolution of parasitism.</title>
        <authorList>
            <person name="Hebert F.O."/>
            <person name="Grambauer S."/>
            <person name="Barber I."/>
            <person name="Landry C.R."/>
            <person name="Aubin-Horth N."/>
        </authorList>
    </citation>
    <scope>NUCLEOTIDE SEQUENCE</scope>
</reference>
<accession>A0A0X3PY11</accession>
<sequence>MPFWCVTQFTRMCHSLLKVAWNRVVQITDLQTNLQQNIDRHDGVADRRCGTGVWHSKYALNVPEVIFNAQHDAAQTKRWGRCVDIVQHELSYIFHQAITDRPDSPPNFSLVATNDHLAKGISCNNDKMLACLFL</sequence>